<gene>
    <name evidence="2" type="ORF">HYG85_01570</name>
</gene>
<feature type="transmembrane region" description="Helical" evidence="1">
    <location>
        <begin position="62"/>
        <end position="90"/>
    </location>
</feature>
<evidence type="ECO:0000313" key="2">
    <source>
        <dbReference type="EMBL" id="QUH31888.1"/>
    </source>
</evidence>
<evidence type="ECO:0000313" key="3">
    <source>
        <dbReference type="Proteomes" id="UP000677305"/>
    </source>
</evidence>
<name>A0A8J8MFK5_9FIRM</name>
<feature type="transmembrane region" description="Helical" evidence="1">
    <location>
        <begin position="369"/>
        <end position="388"/>
    </location>
</feature>
<organism evidence="2 3">
    <name type="scientific">Vallitalea guaymasensis</name>
    <dbReference type="NCBI Taxonomy" id="1185412"/>
    <lineage>
        <taxon>Bacteria</taxon>
        <taxon>Bacillati</taxon>
        <taxon>Bacillota</taxon>
        <taxon>Clostridia</taxon>
        <taxon>Lachnospirales</taxon>
        <taxon>Vallitaleaceae</taxon>
        <taxon>Vallitalea</taxon>
    </lineage>
</organism>
<evidence type="ECO:0000256" key="1">
    <source>
        <dbReference type="SAM" id="Phobius"/>
    </source>
</evidence>
<feature type="transmembrane region" description="Helical" evidence="1">
    <location>
        <begin position="170"/>
        <end position="193"/>
    </location>
</feature>
<dbReference type="KEGG" id="vgu:HYG85_01570"/>
<feature type="transmembrane region" description="Helical" evidence="1">
    <location>
        <begin position="274"/>
        <end position="293"/>
    </location>
</feature>
<feature type="transmembrane region" description="Helical" evidence="1">
    <location>
        <begin position="139"/>
        <end position="158"/>
    </location>
</feature>
<dbReference type="EMBL" id="CP058561">
    <property type="protein sequence ID" value="QUH31888.1"/>
    <property type="molecule type" value="Genomic_DNA"/>
</dbReference>
<feature type="transmembrane region" description="Helical" evidence="1">
    <location>
        <begin position="21"/>
        <end position="42"/>
    </location>
</feature>
<evidence type="ECO:0008006" key="4">
    <source>
        <dbReference type="Google" id="ProtNLM"/>
    </source>
</evidence>
<feature type="transmembrane region" description="Helical" evidence="1">
    <location>
        <begin position="305"/>
        <end position="324"/>
    </location>
</feature>
<protein>
    <recommendedName>
        <fullName evidence="4">Transporter gate domain protein</fullName>
    </recommendedName>
</protein>
<keyword evidence="1" id="KW-0472">Membrane</keyword>
<keyword evidence="1" id="KW-0812">Transmembrane</keyword>
<reference evidence="2 3" key="1">
    <citation type="submission" date="2020-07" db="EMBL/GenBank/DDBJ databases">
        <title>Vallitalea guaymasensis genome.</title>
        <authorList>
            <person name="Postec A."/>
        </authorList>
    </citation>
    <scope>NUCLEOTIDE SEQUENCE [LARGE SCALE GENOMIC DNA]</scope>
    <source>
        <strain evidence="2 3">Ra1766G1</strain>
    </source>
</reference>
<accession>A0A8J8MFK5</accession>
<dbReference type="Proteomes" id="UP000677305">
    <property type="component" value="Chromosome"/>
</dbReference>
<keyword evidence="1" id="KW-1133">Transmembrane helix</keyword>
<proteinExistence type="predicted"/>
<dbReference type="AlphaFoldDB" id="A0A8J8MFK5"/>
<feature type="transmembrane region" description="Helical" evidence="1">
    <location>
        <begin position="243"/>
        <end position="262"/>
    </location>
</feature>
<keyword evidence="3" id="KW-1185">Reference proteome</keyword>
<sequence>MEEDKNVENNANIKKAISVEGLVSLIIIGVFFTYLCSIMGVVNMFNTLISTAHDLLINTVFFIMGITVLAGAFGSVLSEFGIISILNRLLSCLMKPLYKMPGAAILGVVTTYLSDNPAIITLANDKGFKRYFKKYQLPALTNIGTAFGMGLVVTSFMIAQQSPIGESFVLPALIGNIGAVIGSIVSVRIMLYFTKKEFGIDDMAVEGCDKSFSILKYREVREGNIGSRLLESLLEGGKSGVDLGLSIIPGVLIICTIVMMLTNGPSVTGAYTGVAYEGVGLFTFLADKLNFILHPMFGFSSYEAVSVPITSLGSVGAAIGLVPKLLKENLVGGNDIAVFTAMGMCWSGYLSTHVAMMDSLKCRNLTGKAIISHTFGGLAAGISAHWIYEIWMNLL</sequence>
<feature type="transmembrane region" description="Helical" evidence="1">
    <location>
        <begin position="336"/>
        <end position="357"/>
    </location>
</feature>